<reference evidence="3 4" key="1">
    <citation type="submission" date="2020-01" db="EMBL/GenBank/DDBJ databases">
        <title>Genome sequence of a 1,3-propanediol producer, Clostridium butyricum S3.</title>
        <authorList>
            <person name="Zhou J."/>
        </authorList>
    </citation>
    <scope>NUCLEOTIDE SEQUENCE [LARGE SCALE GENOMIC DNA]</scope>
    <source>
        <strain evidence="3 4">S3</strain>
    </source>
</reference>
<protein>
    <submittedName>
        <fullName evidence="3">Uncharacterized protein</fullName>
    </submittedName>
</protein>
<evidence type="ECO:0000313" key="3">
    <source>
        <dbReference type="EMBL" id="NAS18601.1"/>
    </source>
</evidence>
<dbReference type="Gene3D" id="3.30.420.40">
    <property type="match status" value="2"/>
</dbReference>
<evidence type="ECO:0000313" key="4">
    <source>
        <dbReference type="Proteomes" id="UP000474042"/>
    </source>
</evidence>
<sequence>MIKGIDIGNYATKDEKENSFISKITYTGNILGSQYNLELNDSMYVVGEGNFDTEYRKVEKENYIKLLYAMLAISTQSNNIELVLGLPISQYKQDKDTLKNRVKENFHLKGKLNGVNKEYFITDVEVYPEGIAALDYDYEGIIVDIGGLTTDCCLVNNINNRRKIDNPVSLSEGTLNLYSNFINVINGRFGLDLKVKDVERIISHGLYIKGEKQNISFAIDIFKEYLENLIRELNLQYSLKTNNIVFTGGGSILLAKPIMNRLPYAGIQDNPVFNNAKGFYREGRRIWAI</sequence>
<accession>A0A6L9EQM8</accession>
<dbReference type="AlphaFoldDB" id="A0A6L9EQM8"/>
<dbReference type="Pfam" id="PF17989">
    <property type="entry name" value="ALP_N"/>
    <property type="match status" value="1"/>
</dbReference>
<dbReference type="InterPro" id="IPR043129">
    <property type="entry name" value="ATPase_NBD"/>
</dbReference>
<comment type="caution">
    <text evidence="3">The sequence shown here is derived from an EMBL/GenBank/DDBJ whole genome shotgun (WGS) entry which is preliminary data.</text>
</comment>
<gene>
    <name evidence="3" type="ORF">GND98_012165</name>
</gene>
<dbReference type="InterPro" id="IPR040607">
    <property type="entry name" value="ALP_N"/>
</dbReference>
<dbReference type="EMBL" id="WOFV02000038">
    <property type="protein sequence ID" value="NAS18601.1"/>
    <property type="molecule type" value="Genomic_DNA"/>
</dbReference>
<organism evidence="3 4">
    <name type="scientific">Clostridium butyricum</name>
    <dbReference type="NCBI Taxonomy" id="1492"/>
    <lineage>
        <taxon>Bacteria</taxon>
        <taxon>Bacillati</taxon>
        <taxon>Bacillota</taxon>
        <taxon>Clostridia</taxon>
        <taxon>Eubacteriales</taxon>
        <taxon>Clostridiaceae</taxon>
        <taxon>Clostridium</taxon>
    </lineage>
</organism>
<name>A0A6L9EQM8_CLOBU</name>
<evidence type="ECO:0000259" key="1">
    <source>
        <dbReference type="Pfam" id="PF17989"/>
    </source>
</evidence>
<dbReference type="InterPro" id="IPR049067">
    <property type="entry name" value="MreB-like_C"/>
</dbReference>
<feature type="domain" description="Actin homologue MreB-like C-terminal" evidence="2">
    <location>
        <begin position="142"/>
        <end position="256"/>
    </location>
</feature>
<feature type="domain" description="Actin-like protein N-terminal" evidence="1">
    <location>
        <begin position="4"/>
        <end position="131"/>
    </location>
</feature>
<proteinExistence type="predicted"/>
<dbReference type="Proteomes" id="UP000474042">
    <property type="component" value="Unassembled WGS sequence"/>
</dbReference>
<dbReference type="SUPFAM" id="SSF53067">
    <property type="entry name" value="Actin-like ATPase domain"/>
    <property type="match status" value="2"/>
</dbReference>
<evidence type="ECO:0000259" key="2">
    <source>
        <dbReference type="Pfam" id="PF21522"/>
    </source>
</evidence>
<dbReference type="Pfam" id="PF21522">
    <property type="entry name" value="MreB-like_C"/>
    <property type="match status" value="1"/>
</dbReference>